<dbReference type="PANTHER" id="PTHR30634">
    <property type="entry name" value="OUTER MEMBRANE LOLAB LIPOPROTEIN INSERTION APPARATUS"/>
    <property type="match status" value="1"/>
</dbReference>
<keyword evidence="3" id="KW-1185">Reference proteome</keyword>
<evidence type="ECO:0000313" key="2">
    <source>
        <dbReference type="EMBL" id="ESQ82780.1"/>
    </source>
</evidence>
<dbReference type="InterPro" id="IPR008912">
    <property type="entry name" value="Uncharacterised_CoxE"/>
</dbReference>
<dbReference type="InterPro" id="IPR036465">
    <property type="entry name" value="vWFA_dom_sf"/>
</dbReference>
<comment type="caution">
    <text evidence="2">The sequence shown here is derived from an EMBL/GenBank/DDBJ whole genome shotgun (WGS) entry which is preliminary data.</text>
</comment>
<accession>V4PBX1</accession>
<dbReference type="AlphaFoldDB" id="V4PBX1"/>
<dbReference type="PATRIC" id="fig|1121022.4.peg.4249"/>
<name>V4PBX1_9CAUL</name>
<dbReference type="eggNOG" id="COG2304">
    <property type="taxonomic scope" value="Bacteria"/>
</dbReference>
<dbReference type="SMART" id="SM00327">
    <property type="entry name" value="VWA"/>
    <property type="match status" value="1"/>
</dbReference>
<dbReference type="Proteomes" id="UP000017837">
    <property type="component" value="Unassembled WGS sequence"/>
</dbReference>
<dbReference type="Pfam" id="PF05762">
    <property type="entry name" value="VWA_CoxE"/>
    <property type="match status" value="1"/>
</dbReference>
<organism evidence="2 3">
    <name type="scientific">Asticcacaulis benevestitus DSM 16100 = ATCC BAA-896</name>
    <dbReference type="NCBI Taxonomy" id="1121022"/>
    <lineage>
        <taxon>Bacteria</taxon>
        <taxon>Pseudomonadati</taxon>
        <taxon>Pseudomonadota</taxon>
        <taxon>Alphaproteobacteria</taxon>
        <taxon>Caulobacterales</taxon>
        <taxon>Caulobacteraceae</taxon>
        <taxon>Asticcacaulis</taxon>
    </lineage>
</organism>
<dbReference type="InterPro" id="IPR050458">
    <property type="entry name" value="LolB"/>
</dbReference>
<evidence type="ECO:0000313" key="3">
    <source>
        <dbReference type="Proteomes" id="UP000017837"/>
    </source>
</evidence>
<protein>
    <recommendedName>
        <fullName evidence="1">VWFA domain-containing protein</fullName>
    </recommendedName>
</protein>
<evidence type="ECO:0000259" key="1">
    <source>
        <dbReference type="SMART" id="SM00327"/>
    </source>
</evidence>
<sequence length="376" mass="41636">MTDEAEVLRRWRMVLGGYAQPALDGVRLNAQDARADRALDYLYARELEGRGLKRGKDRKGSLDPSQLTALGWLAEVRALFPQSVLETVQAHAIDRLGMSELLRDPALLGALEPNRDLLKALISFKGRANPQVQDKIREIARKVVEEILQRLRPRVLQALSGHVNRSRRSPRKSMQNFDWRATIRDNLKNYDTTRGVIVADRLRFFARSERRMPWRIILCVDQSGSMLDSTLFAAVMAAILTGLPSLDVKLVVFDTSVVDLSAEAHDPVSVLMSVQLGGGTDICRAVTYCEQLVEQPTRTVFVLLSDFCEGGPVSPLLAAVRRLNAARVKLIGLAALGEGATPEYDRATAERLQAAGMQVAALTPDRFADWLGQVIA</sequence>
<dbReference type="RefSeq" id="WP_018083799.1">
    <property type="nucleotide sequence ID" value="NZ_AQWM01000044.1"/>
</dbReference>
<dbReference type="EMBL" id="AWGB01000074">
    <property type="protein sequence ID" value="ESQ82780.1"/>
    <property type="molecule type" value="Genomic_DNA"/>
</dbReference>
<dbReference type="OrthoDB" id="9789979at2"/>
<dbReference type="Gene3D" id="3.40.50.410">
    <property type="entry name" value="von Willebrand factor, type A domain"/>
    <property type="match status" value="1"/>
</dbReference>
<dbReference type="STRING" id="1121022.GCA_000376105_04120"/>
<reference evidence="2 3" key="1">
    <citation type="journal article" date="2014" name="Nature">
        <title>Sequential evolution of bacterial morphology by co-option of a developmental regulator.</title>
        <authorList>
            <person name="Jiang C."/>
            <person name="Brown P.J."/>
            <person name="Ducret A."/>
            <person name="Brun Y.V."/>
        </authorList>
    </citation>
    <scope>NUCLEOTIDE SEQUENCE [LARGE SCALE GENOMIC DNA]</scope>
    <source>
        <strain evidence="2 3">DSM 16100</strain>
    </source>
</reference>
<feature type="domain" description="VWFA" evidence="1">
    <location>
        <begin position="213"/>
        <end position="375"/>
    </location>
</feature>
<dbReference type="SUPFAM" id="SSF53300">
    <property type="entry name" value="vWA-like"/>
    <property type="match status" value="1"/>
</dbReference>
<dbReference type="InterPro" id="IPR002035">
    <property type="entry name" value="VWF_A"/>
</dbReference>
<dbReference type="PANTHER" id="PTHR30634:SF16">
    <property type="entry name" value="OUTER-MEMBRANE LIPOPROTEIN LOLB"/>
    <property type="match status" value="1"/>
</dbReference>
<proteinExistence type="predicted"/>
<gene>
    <name evidence="2" type="ORF">ABENE_20740</name>
</gene>